<dbReference type="RefSeq" id="XP_038730042.1">
    <property type="nucleotide sequence ID" value="XM_038878960.1"/>
</dbReference>
<dbReference type="Proteomes" id="UP000710849">
    <property type="component" value="Unassembled WGS sequence"/>
</dbReference>
<sequence>MAILSYGHKTMYCTNHFTIEDQPFLPLLKGTHGTVRYGTITGENDIEGRDVDSDLATLTSQDIVAWSAYGKLPQTGILRIVRQSFLVLHKRTLCRLT</sequence>
<keyword evidence="2" id="KW-1185">Reference proteome</keyword>
<evidence type="ECO:0000313" key="2">
    <source>
        <dbReference type="Proteomes" id="UP000710849"/>
    </source>
</evidence>
<comment type="caution">
    <text evidence="1">The sequence shown here is derived from an EMBL/GenBank/DDBJ whole genome shotgun (WGS) entry which is preliminary data.</text>
</comment>
<proteinExistence type="predicted"/>
<reference evidence="1 2" key="1">
    <citation type="journal article" date="2020" name="Genome Biol. Evol.">
        <title>Comparative genomics of Sclerotiniaceae.</title>
        <authorList>
            <person name="Valero Jimenez C.A."/>
            <person name="Steentjes M."/>
            <person name="Scholten O.E."/>
            <person name="Van Kan J.A.L."/>
        </authorList>
    </citation>
    <scope>NUCLEOTIDE SEQUENCE [LARGE SCALE GENOMIC DNA]</scope>
    <source>
        <strain evidence="1 2">MUCL 94</strain>
    </source>
</reference>
<accession>A0A9P5LYC0</accession>
<name>A0A9P5LYC0_9HELO</name>
<dbReference type="AlphaFoldDB" id="A0A9P5LYC0"/>
<gene>
    <name evidence="1" type="ORF">EAE97_008445</name>
</gene>
<organism evidence="1 2">
    <name type="scientific">Botrytis byssoidea</name>
    <dbReference type="NCBI Taxonomy" id="139641"/>
    <lineage>
        <taxon>Eukaryota</taxon>
        <taxon>Fungi</taxon>
        <taxon>Dikarya</taxon>
        <taxon>Ascomycota</taxon>
        <taxon>Pezizomycotina</taxon>
        <taxon>Leotiomycetes</taxon>
        <taxon>Helotiales</taxon>
        <taxon>Sclerotiniaceae</taxon>
        <taxon>Botrytis</taxon>
    </lineage>
</organism>
<dbReference type="EMBL" id="RCSW01000018">
    <property type="protein sequence ID" value="KAF7934085.1"/>
    <property type="molecule type" value="Genomic_DNA"/>
</dbReference>
<evidence type="ECO:0000313" key="1">
    <source>
        <dbReference type="EMBL" id="KAF7934085.1"/>
    </source>
</evidence>
<dbReference type="GeneID" id="62152033"/>
<protein>
    <submittedName>
        <fullName evidence="1">Uncharacterized protein</fullName>
    </submittedName>
</protein>